<protein>
    <submittedName>
        <fullName evidence="2">P0650D04.7 protein</fullName>
    </submittedName>
</protein>
<dbReference type="AlphaFoldDB" id="Q5H9X5"/>
<evidence type="ECO:0000259" key="1">
    <source>
        <dbReference type="Pfam" id="PF07727"/>
    </source>
</evidence>
<dbReference type="InterPro" id="IPR043502">
    <property type="entry name" value="DNA/RNA_pol_sf"/>
</dbReference>
<sequence>MAMQKELNNFTRNEVWTLVKRPRQNVIGTKWIFHNKQDEAGVMIRNKARHNNDIFVCQIYVDDIIFGYTNKSFSEEFSRMMTKRFEMSMMGELKFFLGLQIKQLKEGTFICQTRYLKDMVKKFGMENAKPIHTPMPSNSHIDLNEQGKDVDQKVYRSIIGSLVYLCASRPDIMLSVCMCARFQAAPKECHLVAVKRILRYLVHTPNLGLWYPKGARFDLIGYADADYAGCKVDRKSTSGTCQFLGRSLVSWSSKKQNPSLYPPPKQNMFRRGVVVFNFFG</sequence>
<accession>Q5H9X5</accession>
<dbReference type="PANTHER" id="PTHR11439">
    <property type="entry name" value="GAG-POL-RELATED RETROTRANSPOSON"/>
    <property type="match status" value="1"/>
</dbReference>
<dbReference type="InterPro" id="IPR013103">
    <property type="entry name" value="RVT_2"/>
</dbReference>
<dbReference type="Proteomes" id="UP000000763">
    <property type="component" value="Chromosome 4"/>
</dbReference>
<dbReference type="SUPFAM" id="SSF56672">
    <property type="entry name" value="DNA/RNA polymerases"/>
    <property type="match status" value="1"/>
</dbReference>
<evidence type="ECO:0000313" key="2">
    <source>
        <dbReference type="EMBL" id="CAI44603.1"/>
    </source>
</evidence>
<dbReference type="EMBL" id="CR933497">
    <property type="protein sequence ID" value="CAI44603.1"/>
    <property type="molecule type" value="Genomic_DNA"/>
</dbReference>
<evidence type="ECO:0000313" key="3">
    <source>
        <dbReference type="Proteomes" id="UP000000763"/>
    </source>
</evidence>
<feature type="domain" description="Reverse transcriptase Ty1/copia-type" evidence="1">
    <location>
        <begin position="55"/>
        <end position="135"/>
    </location>
</feature>
<name>Q5H9X5_ORYSJ</name>
<gene>
    <name evidence="2" type="primary">P0650D04.7</name>
</gene>
<reference evidence="3" key="2">
    <citation type="journal article" date="2008" name="Nucleic Acids Res.">
        <title>The rice annotation project database (RAP-DB): 2008 update.</title>
        <authorList>
            <consortium name="The rice annotation project (RAP)"/>
        </authorList>
    </citation>
    <scope>GENOME REANNOTATION</scope>
    <source>
        <strain evidence="3">cv. Nipponbare</strain>
    </source>
</reference>
<reference evidence="3" key="1">
    <citation type="journal article" date="2005" name="Nature">
        <title>The map-based sequence of the rice genome.</title>
        <authorList>
            <consortium name="International rice genome sequencing project (IRGSP)"/>
            <person name="Matsumoto T."/>
            <person name="Wu J."/>
            <person name="Kanamori H."/>
            <person name="Katayose Y."/>
            <person name="Fujisawa M."/>
            <person name="Namiki N."/>
            <person name="Mizuno H."/>
            <person name="Yamamoto K."/>
            <person name="Antonio B.A."/>
            <person name="Baba T."/>
            <person name="Sakata K."/>
            <person name="Nagamura Y."/>
            <person name="Aoki H."/>
            <person name="Arikawa K."/>
            <person name="Arita K."/>
            <person name="Bito T."/>
            <person name="Chiden Y."/>
            <person name="Fujitsuka N."/>
            <person name="Fukunaka R."/>
            <person name="Hamada M."/>
            <person name="Harada C."/>
            <person name="Hayashi A."/>
            <person name="Hijishita S."/>
            <person name="Honda M."/>
            <person name="Hosokawa S."/>
            <person name="Ichikawa Y."/>
            <person name="Idonuma A."/>
            <person name="Iijima M."/>
            <person name="Ikeda M."/>
            <person name="Ikeno M."/>
            <person name="Ito K."/>
            <person name="Ito S."/>
            <person name="Ito T."/>
            <person name="Ito Y."/>
            <person name="Ito Y."/>
            <person name="Iwabuchi A."/>
            <person name="Kamiya K."/>
            <person name="Karasawa W."/>
            <person name="Kurita K."/>
            <person name="Katagiri S."/>
            <person name="Kikuta A."/>
            <person name="Kobayashi H."/>
            <person name="Kobayashi N."/>
            <person name="Machita K."/>
            <person name="Maehara T."/>
            <person name="Masukawa M."/>
            <person name="Mizubayashi T."/>
            <person name="Mukai Y."/>
            <person name="Nagasaki H."/>
            <person name="Nagata Y."/>
            <person name="Naito S."/>
            <person name="Nakashima M."/>
            <person name="Nakama Y."/>
            <person name="Nakamichi Y."/>
            <person name="Nakamura M."/>
            <person name="Meguro A."/>
            <person name="Negishi M."/>
            <person name="Ohta I."/>
            <person name="Ohta T."/>
            <person name="Okamoto M."/>
            <person name="Ono N."/>
            <person name="Saji S."/>
            <person name="Sakaguchi M."/>
            <person name="Sakai K."/>
            <person name="Shibata M."/>
            <person name="Shimokawa T."/>
            <person name="Song J."/>
            <person name="Takazaki Y."/>
            <person name="Terasawa K."/>
            <person name="Tsugane M."/>
            <person name="Tsuji K."/>
            <person name="Ueda S."/>
            <person name="Waki K."/>
            <person name="Yamagata H."/>
            <person name="Yamamoto M."/>
            <person name="Yamamoto S."/>
            <person name="Yamane H."/>
            <person name="Yoshiki S."/>
            <person name="Yoshihara R."/>
            <person name="Yukawa K."/>
            <person name="Zhong H."/>
            <person name="Yano M."/>
            <person name="Yuan Q."/>
            <person name="Ouyang S."/>
            <person name="Liu J."/>
            <person name="Jones K.M."/>
            <person name="Gansberger K."/>
            <person name="Moffat K."/>
            <person name="Hill J."/>
            <person name="Bera J."/>
            <person name="Fadrosh D."/>
            <person name="Jin S."/>
            <person name="Johri S."/>
            <person name="Kim M."/>
            <person name="Overton L."/>
            <person name="Reardon M."/>
            <person name="Tsitrin T."/>
            <person name="Vuong H."/>
            <person name="Weaver B."/>
            <person name="Ciecko A."/>
            <person name="Tallon L."/>
            <person name="Jackson J."/>
            <person name="Pai G."/>
            <person name="Aken S.V."/>
            <person name="Utterback T."/>
            <person name="Reidmuller S."/>
            <person name="Feldblyum T."/>
            <person name="Hsiao J."/>
            <person name="Zismann V."/>
            <person name="Iobst S."/>
            <person name="de Vazeille A.R."/>
            <person name="Buell C.R."/>
            <person name="Ying K."/>
            <person name="Li Y."/>
            <person name="Lu T."/>
            <person name="Huang Y."/>
            <person name="Zhao Q."/>
            <person name="Feng Q."/>
            <person name="Zhang L."/>
            <person name="Zhu J."/>
            <person name="Weng Q."/>
            <person name="Mu J."/>
            <person name="Lu Y."/>
            <person name="Fan D."/>
            <person name="Liu Y."/>
            <person name="Guan J."/>
            <person name="Zhang Y."/>
            <person name="Yu S."/>
            <person name="Liu X."/>
            <person name="Zhang Y."/>
            <person name="Hong G."/>
            <person name="Han B."/>
            <person name="Choisne N."/>
            <person name="Demange N."/>
            <person name="Orjeda G."/>
            <person name="Samain S."/>
            <person name="Cattolico L."/>
            <person name="Pelletier E."/>
            <person name="Couloux A."/>
            <person name="Segurens B."/>
            <person name="Wincker P."/>
            <person name="D'Hont A."/>
            <person name="Scarpelli C."/>
            <person name="Weissenbach J."/>
            <person name="Salanoubat M."/>
            <person name="Quetier F."/>
            <person name="Yu Y."/>
            <person name="Kim H.R."/>
            <person name="Rambo T."/>
            <person name="Currie J."/>
            <person name="Collura K."/>
            <person name="Luo M."/>
            <person name="Yang T."/>
            <person name="Ammiraju J.S.S."/>
            <person name="Engler F."/>
            <person name="Soderlund C."/>
            <person name="Wing R.A."/>
            <person name="Palmer L.E."/>
            <person name="de la Bastide M."/>
            <person name="Spiegel L."/>
            <person name="Nascimento L."/>
            <person name="Zutavern T."/>
            <person name="O'Shaughnessy A."/>
            <person name="Dike S."/>
            <person name="Dedhia N."/>
            <person name="Preston R."/>
            <person name="Balija V."/>
            <person name="McCombie W.R."/>
            <person name="Chow T."/>
            <person name="Chen H."/>
            <person name="Chung M."/>
            <person name="Chen C."/>
            <person name="Shaw J."/>
            <person name="Wu H."/>
            <person name="Hsiao K."/>
            <person name="Chao Y."/>
            <person name="Chu M."/>
            <person name="Cheng C."/>
            <person name="Hour A."/>
            <person name="Lee P."/>
            <person name="Lin S."/>
            <person name="Lin Y."/>
            <person name="Liou J."/>
            <person name="Liu S."/>
            <person name="Hsing Y."/>
            <person name="Raghuvanshi S."/>
            <person name="Mohanty A."/>
            <person name="Bharti A.K."/>
            <person name="Gaur A."/>
            <person name="Gupta V."/>
            <person name="Kumar D."/>
            <person name="Ravi V."/>
            <person name="Vij S."/>
            <person name="Kapur A."/>
            <person name="Khurana P."/>
            <person name="Khurana P."/>
            <person name="Khurana J.P."/>
            <person name="Tyagi A.K."/>
            <person name="Gaikwad K."/>
            <person name="Singh A."/>
            <person name="Dalal V."/>
            <person name="Srivastava S."/>
            <person name="Dixit A."/>
            <person name="Pal A.K."/>
            <person name="Ghazi I.A."/>
            <person name="Yadav M."/>
            <person name="Pandit A."/>
            <person name="Bhargava A."/>
            <person name="Sureshbabu K."/>
            <person name="Batra K."/>
            <person name="Sharma T.R."/>
            <person name="Mohapatra T."/>
            <person name="Singh N.K."/>
            <person name="Messing J."/>
            <person name="Nelson A.B."/>
            <person name="Fuks G."/>
            <person name="Kavchok S."/>
            <person name="Keizer G."/>
            <person name="Linton E."/>
            <person name="Llaca V."/>
            <person name="Song R."/>
            <person name="Tanyolac B."/>
            <person name="Young S."/>
            <person name="Ho-Il K."/>
            <person name="Hahn J.H."/>
            <person name="Sangsakoo G."/>
            <person name="Vanavichit A."/>
            <person name="de Mattos Luiz.A.T."/>
            <person name="Zimmer P.D."/>
            <person name="Malone G."/>
            <person name="Dellagostin O."/>
            <person name="de Oliveira A.C."/>
            <person name="Bevan M."/>
            <person name="Bancroft I."/>
            <person name="Minx P."/>
            <person name="Cordum H."/>
            <person name="Wilson R."/>
            <person name="Cheng Z."/>
            <person name="Jin W."/>
            <person name="Jiang J."/>
            <person name="Leong S.A."/>
            <person name="Iwama H."/>
            <person name="Gojobori T."/>
            <person name="Itoh T."/>
            <person name="Niimura Y."/>
            <person name="Fujii Y."/>
            <person name="Habara T."/>
            <person name="Sakai H."/>
            <person name="Sato Y."/>
            <person name="Wilson G."/>
            <person name="Kumar K."/>
            <person name="McCouch S."/>
            <person name="Juretic N."/>
            <person name="Hoen D."/>
            <person name="Wright S."/>
            <person name="Bruskiewich R."/>
            <person name="Bureau T."/>
            <person name="Miyao A."/>
            <person name="Hirochika H."/>
            <person name="Nishikawa T."/>
            <person name="Kadowaki K."/>
            <person name="Sugiura M."/>
            <person name="Burr B."/>
            <person name="Sasaki T."/>
        </authorList>
    </citation>
    <scope>NUCLEOTIDE SEQUENCE [LARGE SCALE GENOMIC DNA]</scope>
    <source>
        <strain evidence="3">cv. Nipponbare</strain>
    </source>
</reference>
<proteinExistence type="predicted"/>
<dbReference type="Pfam" id="PF07727">
    <property type="entry name" value="RVT_2"/>
    <property type="match status" value="1"/>
</dbReference>
<organism evidence="2 3">
    <name type="scientific">Oryza sativa subsp. japonica</name>
    <name type="common">Rice</name>
    <dbReference type="NCBI Taxonomy" id="39947"/>
    <lineage>
        <taxon>Eukaryota</taxon>
        <taxon>Viridiplantae</taxon>
        <taxon>Streptophyta</taxon>
        <taxon>Embryophyta</taxon>
        <taxon>Tracheophyta</taxon>
        <taxon>Spermatophyta</taxon>
        <taxon>Magnoliopsida</taxon>
        <taxon>Liliopsida</taxon>
        <taxon>Poales</taxon>
        <taxon>Poaceae</taxon>
        <taxon>BOP clade</taxon>
        <taxon>Oryzoideae</taxon>
        <taxon>Oryzeae</taxon>
        <taxon>Oryzinae</taxon>
        <taxon>Oryza</taxon>
        <taxon>Oryza sativa</taxon>
    </lineage>
</organism>
<dbReference type="CDD" id="cd09272">
    <property type="entry name" value="RNase_HI_RT_Ty1"/>
    <property type="match status" value="1"/>
</dbReference>
<dbReference type="PANTHER" id="PTHR11439:SF483">
    <property type="entry name" value="PEPTIDE SYNTHASE GLIP-LIKE, PUTATIVE (AFU_ORTHOLOGUE AFUA_3G12920)-RELATED"/>
    <property type="match status" value="1"/>
</dbReference>